<evidence type="ECO:0000256" key="1">
    <source>
        <dbReference type="SAM" id="MobiDB-lite"/>
    </source>
</evidence>
<comment type="caution">
    <text evidence="2">The sequence shown here is derived from an EMBL/GenBank/DDBJ whole genome shotgun (WGS) entry which is preliminary data.</text>
</comment>
<keyword evidence="3" id="KW-1185">Reference proteome</keyword>
<reference evidence="2" key="1">
    <citation type="submission" date="2022-01" db="EMBL/GenBank/DDBJ databases">
        <authorList>
            <person name="Wang Y."/>
        </authorList>
    </citation>
    <scope>NUCLEOTIDE SEQUENCE</scope>
    <source>
        <strain evidence="2">WB101</strain>
    </source>
</reference>
<evidence type="ECO:0000313" key="2">
    <source>
        <dbReference type="EMBL" id="MCG2591029.1"/>
    </source>
</evidence>
<feature type="region of interest" description="Disordered" evidence="1">
    <location>
        <begin position="1"/>
        <end position="36"/>
    </location>
</feature>
<dbReference type="Proteomes" id="UP001165366">
    <property type="component" value="Unassembled WGS sequence"/>
</dbReference>
<gene>
    <name evidence="2" type="ORF">L6773_20835</name>
</gene>
<evidence type="ECO:0000313" key="3">
    <source>
        <dbReference type="Proteomes" id="UP001165366"/>
    </source>
</evidence>
<organism evidence="2 3">
    <name type="scientific">Rhodohalobacter sulfatireducens</name>
    <dbReference type="NCBI Taxonomy" id="2911366"/>
    <lineage>
        <taxon>Bacteria</taxon>
        <taxon>Pseudomonadati</taxon>
        <taxon>Balneolota</taxon>
        <taxon>Balneolia</taxon>
        <taxon>Balneolales</taxon>
        <taxon>Balneolaceae</taxon>
        <taxon>Rhodohalobacter</taxon>
    </lineage>
</organism>
<protein>
    <submittedName>
        <fullName evidence="2">Uncharacterized protein</fullName>
    </submittedName>
</protein>
<reference evidence="2" key="2">
    <citation type="submission" date="2024-05" db="EMBL/GenBank/DDBJ databases">
        <title>Rhodohalobacter halophilus gen. nov., sp. nov., a moderately halophilic member of the family Balneolaceae.</title>
        <authorList>
            <person name="Xia J."/>
        </authorList>
    </citation>
    <scope>NUCLEOTIDE SEQUENCE</scope>
    <source>
        <strain evidence="2">WB101</strain>
    </source>
</reference>
<accession>A0ABS9KJM6</accession>
<proteinExistence type="predicted"/>
<sequence length="58" mass="6208">MGRPETTQAPLDIPVPPSFEPPEPRTEGPHASPNSAIIPAHEAVKDLVDIGNTEQILE</sequence>
<name>A0ABS9KJM6_9BACT</name>
<dbReference type="EMBL" id="JAKLWS010000057">
    <property type="protein sequence ID" value="MCG2591029.1"/>
    <property type="molecule type" value="Genomic_DNA"/>
</dbReference>